<dbReference type="AlphaFoldDB" id="A0A955I9R7"/>
<keyword evidence="4" id="KW-0067">ATP-binding</keyword>
<sequence>MILGLIIKRIAIASLDHEVTKQTKELSTIIISSAREKYYVIYIVGSRFLKQIYRNCAVIGTQIQVVILAVINGKFRRAAICVWF</sequence>
<comment type="caution">
    <text evidence="5">The sequence shown here is derived from an EMBL/GenBank/DDBJ whole genome shotgun (WGS) entry which is preliminary data.</text>
</comment>
<protein>
    <submittedName>
        <fullName evidence="5">Uncharacterized protein</fullName>
    </submittedName>
</protein>
<dbReference type="GO" id="GO:0004797">
    <property type="term" value="F:thymidine kinase activity"/>
    <property type="evidence" value="ECO:0007669"/>
    <property type="project" value="InterPro"/>
</dbReference>
<name>A0A955I9R7_9BACT</name>
<evidence type="ECO:0000313" key="5">
    <source>
        <dbReference type="EMBL" id="MCA9379313.1"/>
    </source>
</evidence>
<dbReference type="EMBL" id="JAGQLI010000138">
    <property type="protein sequence ID" value="MCA9379313.1"/>
    <property type="molecule type" value="Genomic_DNA"/>
</dbReference>
<dbReference type="GO" id="GO:0005524">
    <property type="term" value="F:ATP binding"/>
    <property type="evidence" value="ECO:0007669"/>
    <property type="project" value="UniProtKB-KW"/>
</dbReference>
<evidence type="ECO:0000313" key="6">
    <source>
        <dbReference type="Proteomes" id="UP000760819"/>
    </source>
</evidence>
<keyword evidence="3" id="KW-0418">Kinase</keyword>
<keyword evidence="1" id="KW-0808">Transferase</keyword>
<reference evidence="5" key="2">
    <citation type="journal article" date="2021" name="Microbiome">
        <title>Successional dynamics and alternative stable states in a saline activated sludge microbial community over 9 years.</title>
        <authorList>
            <person name="Wang Y."/>
            <person name="Ye J."/>
            <person name="Ju F."/>
            <person name="Liu L."/>
            <person name="Boyd J.A."/>
            <person name="Deng Y."/>
            <person name="Parks D.H."/>
            <person name="Jiang X."/>
            <person name="Yin X."/>
            <person name="Woodcroft B.J."/>
            <person name="Tyson G.W."/>
            <person name="Hugenholtz P."/>
            <person name="Polz M.F."/>
            <person name="Zhang T."/>
        </authorList>
    </citation>
    <scope>NUCLEOTIDE SEQUENCE</scope>
    <source>
        <strain evidence="5">HKST-UBA12</strain>
    </source>
</reference>
<dbReference type="Pfam" id="PF00265">
    <property type="entry name" value="TK"/>
    <property type="match status" value="1"/>
</dbReference>
<gene>
    <name evidence="5" type="ORF">KC640_02700</name>
</gene>
<accession>A0A955I9R7</accession>
<evidence type="ECO:0000256" key="2">
    <source>
        <dbReference type="ARBA" id="ARBA00022741"/>
    </source>
</evidence>
<proteinExistence type="predicted"/>
<reference evidence="5" key="1">
    <citation type="submission" date="2020-04" db="EMBL/GenBank/DDBJ databases">
        <authorList>
            <person name="Zhang T."/>
        </authorList>
    </citation>
    <scope>NUCLEOTIDE SEQUENCE</scope>
    <source>
        <strain evidence="5">HKST-UBA12</strain>
    </source>
</reference>
<evidence type="ECO:0000256" key="4">
    <source>
        <dbReference type="ARBA" id="ARBA00022840"/>
    </source>
</evidence>
<dbReference type="InterPro" id="IPR001267">
    <property type="entry name" value="Thymidine_kinase"/>
</dbReference>
<organism evidence="5 6">
    <name type="scientific">Candidatus Dojkabacteria bacterium</name>
    <dbReference type="NCBI Taxonomy" id="2099670"/>
    <lineage>
        <taxon>Bacteria</taxon>
        <taxon>Candidatus Dojkabacteria</taxon>
    </lineage>
</organism>
<evidence type="ECO:0000256" key="3">
    <source>
        <dbReference type="ARBA" id="ARBA00022777"/>
    </source>
</evidence>
<keyword evidence="2" id="KW-0547">Nucleotide-binding</keyword>
<dbReference type="Proteomes" id="UP000760819">
    <property type="component" value="Unassembled WGS sequence"/>
</dbReference>
<evidence type="ECO:0000256" key="1">
    <source>
        <dbReference type="ARBA" id="ARBA00022679"/>
    </source>
</evidence>